<comment type="caution">
    <text evidence="2">The sequence shown here is derived from an EMBL/GenBank/DDBJ whole genome shotgun (WGS) entry which is preliminary data.</text>
</comment>
<dbReference type="RefSeq" id="WP_266066237.1">
    <property type="nucleotide sequence ID" value="NZ_JAPHQB010000015.1"/>
</dbReference>
<reference evidence="2" key="1">
    <citation type="submission" date="2022-11" db="EMBL/GenBank/DDBJ databases">
        <title>Chitin-degrading and fungicidal potential of chitinolytic bacterial strains from marine environment of the Pacific Ocean regions.</title>
        <authorList>
            <person name="Pentekhina I."/>
            <person name="Nedashkovskaya O."/>
            <person name="Seitkalieva A."/>
            <person name="Podvolotskaya A."/>
            <person name="Tekutyeva L."/>
            <person name="Balabanova L."/>
        </authorList>
    </citation>
    <scope>NUCLEOTIDE SEQUENCE</scope>
    <source>
        <strain evidence="2">KMM 6838</strain>
    </source>
</reference>
<evidence type="ECO:0000313" key="2">
    <source>
        <dbReference type="EMBL" id="MCX2802259.1"/>
    </source>
</evidence>
<sequence length="154" mass="16799">MALRLSGGVAPRWYTPKDVDEHDSNPPAFLLQPLTQVQTMEILSDGSFTDEGNFVPSHAGRMKMLAWGIKGWRNIEDENGIPADFEPGKQRDLPWNLQLELATEILTSSMLGEDERKNSQSQSSSPESPGNSIAKTANGAGIATQTTPHHTQNG</sequence>
<evidence type="ECO:0000313" key="3">
    <source>
        <dbReference type="Proteomes" id="UP001209730"/>
    </source>
</evidence>
<feature type="compositionally biased region" description="Polar residues" evidence="1">
    <location>
        <begin position="143"/>
        <end position="154"/>
    </location>
</feature>
<proteinExistence type="predicted"/>
<feature type="compositionally biased region" description="Low complexity" evidence="1">
    <location>
        <begin position="119"/>
        <end position="132"/>
    </location>
</feature>
<protein>
    <submittedName>
        <fullName evidence="2">Uncharacterized protein</fullName>
    </submittedName>
</protein>
<dbReference type="Proteomes" id="UP001209730">
    <property type="component" value="Unassembled WGS sequence"/>
</dbReference>
<organism evidence="2 3">
    <name type="scientific">Microbulbifer thermotolerans</name>
    <dbReference type="NCBI Taxonomy" id="252514"/>
    <lineage>
        <taxon>Bacteria</taxon>
        <taxon>Pseudomonadati</taxon>
        <taxon>Pseudomonadota</taxon>
        <taxon>Gammaproteobacteria</taxon>
        <taxon>Cellvibrionales</taxon>
        <taxon>Microbulbiferaceae</taxon>
        <taxon>Microbulbifer</taxon>
    </lineage>
</organism>
<dbReference type="AlphaFoldDB" id="A0AB35HYC1"/>
<accession>A0AB35HYC1</accession>
<feature type="region of interest" description="Disordered" evidence="1">
    <location>
        <begin position="108"/>
        <end position="154"/>
    </location>
</feature>
<dbReference type="EMBL" id="JAPHQB010000015">
    <property type="protein sequence ID" value="MCX2802259.1"/>
    <property type="molecule type" value="Genomic_DNA"/>
</dbReference>
<gene>
    <name evidence="2" type="ORF">OQJ68_10725</name>
</gene>
<name>A0AB35HYC1_MICTH</name>
<evidence type="ECO:0000256" key="1">
    <source>
        <dbReference type="SAM" id="MobiDB-lite"/>
    </source>
</evidence>